<dbReference type="Proteomes" id="UP000241788">
    <property type="component" value="Unassembled WGS sequence"/>
</dbReference>
<organism evidence="2 3">
    <name type="scientific">Solilutibacter tolerans</name>
    <dbReference type="NCBI Taxonomy" id="1604334"/>
    <lineage>
        <taxon>Bacteria</taxon>
        <taxon>Pseudomonadati</taxon>
        <taxon>Pseudomonadota</taxon>
        <taxon>Gammaproteobacteria</taxon>
        <taxon>Lysobacterales</taxon>
        <taxon>Lysobacteraceae</taxon>
        <taxon>Solilutibacter</taxon>
    </lineage>
</organism>
<sequence length="165" mass="17698">MRSVGIHIVLLSLSLGLSGTAWAQASTPQADPAIAAQLKALDYKYEVDADGDYKMTFDIDEEGRRSQLVFVRSAVDDYAGYKVREIWSPGYKASSDVFPSAVANRLLEASMTSKMGGWGKQGTAAVFIVRIPADADKDALDAAITAAFNSADQMEAELTPGKDDL</sequence>
<keyword evidence="1" id="KW-0732">Signal</keyword>
<evidence type="ECO:0000256" key="1">
    <source>
        <dbReference type="SAM" id="SignalP"/>
    </source>
</evidence>
<dbReference type="AlphaFoldDB" id="A0A1N6WIJ3"/>
<reference evidence="3" key="1">
    <citation type="submission" date="2017-01" db="EMBL/GenBank/DDBJ databases">
        <authorList>
            <person name="Varghese N."/>
            <person name="Submissions S."/>
        </authorList>
    </citation>
    <scope>NUCLEOTIDE SEQUENCE [LARGE SCALE GENOMIC DNA]</scope>
    <source>
        <strain evidence="3">UM1</strain>
    </source>
</reference>
<proteinExistence type="predicted"/>
<name>A0A1N6WIJ3_9GAMM</name>
<evidence type="ECO:0000313" key="3">
    <source>
        <dbReference type="Proteomes" id="UP000241788"/>
    </source>
</evidence>
<protein>
    <recommendedName>
        <fullName evidence="4">Sensory transduction regulator</fullName>
    </recommendedName>
</protein>
<feature type="signal peptide" evidence="1">
    <location>
        <begin position="1"/>
        <end position="23"/>
    </location>
</feature>
<dbReference type="RefSeq" id="WP_076587862.1">
    <property type="nucleotide sequence ID" value="NZ_FTLW01000004.1"/>
</dbReference>
<evidence type="ECO:0008006" key="4">
    <source>
        <dbReference type="Google" id="ProtNLM"/>
    </source>
</evidence>
<keyword evidence="3" id="KW-1185">Reference proteome</keyword>
<dbReference type="OrthoDB" id="6238810at2"/>
<dbReference type="STRING" id="1604334.SAMN05421546_2069"/>
<evidence type="ECO:0000313" key="2">
    <source>
        <dbReference type="EMBL" id="SIQ89842.1"/>
    </source>
</evidence>
<accession>A0A1N6WIJ3</accession>
<dbReference type="EMBL" id="FTLW01000004">
    <property type="protein sequence ID" value="SIQ89842.1"/>
    <property type="molecule type" value="Genomic_DNA"/>
</dbReference>
<feature type="chain" id="PRO_5013292121" description="Sensory transduction regulator" evidence="1">
    <location>
        <begin position="24"/>
        <end position="165"/>
    </location>
</feature>
<gene>
    <name evidence="2" type="ORF">SAMN05421546_2069</name>
</gene>